<keyword evidence="5 10" id="KW-0819">tRNA processing</keyword>
<feature type="binding site" evidence="10">
    <location>
        <begin position="11"/>
        <end position="16"/>
    </location>
    <ligand>
        <name>substrate</name>
    </ligand>
</feature>
<comment type="caution">
    <text evidence="10">Lacks conserved residue(s) required for the propagation of feature annotation.</text>
</comment>
<evidence type="ECO:0000256" key="11">
    <source>
        <dbReference type="RuleBase" id="RU003783"/>
    </source>
</evidence>
<keyword evidence="8 10" id="KW-0460">Magnesium</keyword>
<dbReference type="EC" id="2.5.1.75" evidence="10"/>
<evidence type="ECO:0000256" key="8">
    <source>
        <dbReference type="ARBA" id="ARBA00022842"/>
    </source>
</evidence>
<keyword evidence="7 10" id="KW-0067">ATP-binding</keyword>
<dbReference type="Gene3D" id="3.40.50.300">
    <property type="entry name" value="P-loop containing nucleotide triphosphate hydrolases"/>
    <property type="match status" value="1"/>
</dbReference>
<dbReference type="SUPFAM" id="SSF52540">
    <property type="entry name" value="P-loop containing nucleoside triphosphate hydrolases"/>
    <property type="match status" value="2"/>
</dbReference>
<feature type="binding site" evidence="10">
    <location>
        <begin position="9"/>
        <end position="16"/>
    </location>
    <ligand>
        <name>ATP</name>
        <dbReference type="ChEBI" id="CHEBI:30616"/>
    </ligand>
</feature>
<evidence type="ECO:0000256" key="12">
    <source>
        <dbReference type="RuleBase" id="RU003784"/>
    </source>
</evidence>
<evidence type="ECO:0000256" key="9">
    <source>
        <dbReference type="ARBA" id="ARBA00049563"/>
    </source>
</evidence>
<gene>
    <name evidence="10" type="primary">miaA</name>
    <name evidence="14" type="ORF">J2S15_001626</name>
</gene>
<evidence type="ECO:0000256" key="7">
    <source>
        <dbReference type="ARBA" id="ARBA00022840"/>
    </source>
</evidence>
<name>A0ABU0E235_9FIRM</name>
<dbReference type="NCBIfam" id="TIGR00174">
    <property type="entry name" value="miaA"/>
    <property type="match status" value="1"/>
</dbReference>
<dbReference type="HAMAP" id="MF_00185">
    <property type="entry name" value="IPP_trans"/>
    <property type="match status" value="1"/>
</dbReference>
<accession>A0ABU0E235</accession>
<dbReference type="PANTHER" id="PTHR11088">
    <property type="entry name" value="TRNA DIMETHYLALLYLTRANSFERASE"/>
    <property type="match status" value="1"/>
</dbReference>
<dbReference type="Pfam" id="PF01715">
    <property type="entry name" value="IPPT"/>
    <property type="match status" value="1"/>
</dbReference>
<comment type="similarity">
    <text evidence="3 10 13">Belongs to the IPP transferase family.</text>
</comment>
<evidence type="ECO:0000256" key="5">
    <source>
        <dbReference type="ARBA" id="ARBA00022694"/>
    </source>
</evidence>
<keyword evidence="6 10" id="KW-0547">Nucleotide-binding</keyword>
<reference evidence="14 15" key="1">
    <citation type="submission" date="2023-07" db="EMBL/GenBank/DDBJ databases">
        <title>Genomic Encyclopedia of Type Strains, Phase IV (KMG-IV): sequencing the most valuable type-strain genomes for metagenomic binning, comparative biology and taxonomic classification.</title>
        <authorList>
            <person name="Goeker M."/>
        </authorList>
    </citation>
    <scope>NUCLEOTIDE SEQUENCE [LARGE SCALE GENOMIC DNA]</scope>
    <source>
        <strain evidence="14 15">DSM 16784</strain>
    </source>
</reference>
<dbReference type="InterPro" id="IPR018022">
    <property type="entry name" value="IPT"/>
</dbReference>
<keyword evidence="15" id="KW-1185">Reference proteome</keyword>
<evidence type="ECO:0000256" key="6">
    <source>
        <dbReference type="ARBA" id="ARBA00022741"/>
    </source>
</evidence>
<dbReference type="GO" id="GO:0052381">
    <property type="term" value="F:tRNA dimethylallyltransferase activity"/>
    <property type="evidence" value="ECO:0007669"/>
    <property type="project" value="UniProtKB-EC"/>
</dbReference>
<evidence type="ECO:0000256" key="10">
    <source>
        <dbReference type="HAMAP-Rule" id="MF_00185"/>
    </source>
</evidence>
<dbReference type="Proteomes" id="UP001230220">
    <property type="component" value="Unassembled WGS sequence"/>
</dbReference>
<evidence type="ECO:0000313" key="14">
    <source>
        <dbReference type="EMBL" id="MDQ0360881.1"/>
    </source>
</evidence>
<proteinExistence type="inferred from homology"/>
<organism evidence="14 15">
    <name type="scientific">Breznakia pachnodae</name>
    <dbReference type="NCBI Taxonomy" id="265178"/>
    <lineage>
        <taxon>Bacteria</taxon>
        <taxon>Bacillati</taxon>
        <taxon>Bacillota</taxon>
        <taxon>Erysipelotrichia</taxon>
        <taxon>Erysipelotrichales</taxon>
        <taxon>Erysipelotrichaceae</taxon>
        <taxon>Breznakia</taxon>
    </lineage>
</organism>
<dbReference type="InterPro" id="IPR039657">
    <property type="entry name" value="Dimethylallyltransferase"/>
</dbReference>
<comment type="subunit">
    <text evidence="10">Monomer.</text>
</comment>
<dbReference type="RefSeq" id="WP_307407112.1">
    <property type="nucleotide sequence ID" value="NZ_JAUSUR010000002.1"/>
</dbReference>
<dbReference type="InterPro" id="IPR027417">
    <property type="entry name" value="P-loop_NTPase"/>
</dbReference>
<keyword evidence="4 10" id="KW-0808">Transferase</keyword>
<comment type="function">
    <text evidence="2 10 12">Catalyzes the transfer of a dimethylallyl group onto the adenine at position 37 in tRNAs that read codons beginning with uridine, leading to the formation of N6-(dimethylallyl)adenosine (i(6)A).</text>
</comment>
<dbReference type="EMBL" id="JAUSUR010000002">
    <property type="protein sequence ID" value="MDQ0360881.1"/>
    <property type="molecule type" value="Genomic_DNA"/>
</dbReference>
<evidence type="ECO:0000256" key="3">
    <source>
        <dbReference type="ARBA" id="ARBA00005842"/>
    </source>
</evidence>
<evidence type="ECO:0000256" key="4">
    <source>
        <dbReference type="ARBA" id="ARBA00022679"/>
    </source>
</evidence>
<comment type="caution">
    <text evidence="14">The sequence shown here is derived from an EMBL/GenBank/DDBJ whole genome shotgun (WGS) entry which is preliminary data.</text>
</comment>
<evidence type="ECO:0000256" key="13">
    <source>
        <dbReference type="RuleBase" id="RU003785"/>
    </source>
</evidence>
<comment type="cofactor">
    <cofactor evidence="1 10">
        <name>Mg(2+)</name>
        <dbReference type="ChEBI" id="CHEBI:18420"/>
    </cofactor>
</comment>
<evidence type="ECO:0000256" key="2">
    <source>
        <dbReference type="ARBA" id="ARBA00003213"/>
    </source>
</evidence>
<evidence type="ECO:0000313" key="15">
    <source>
        <dbReference type="Proteomes" id="UP001230220"/>
    </source>
</evidence>
<dbReference type="PANTHER" id="PTHR11088:SF60">
    <property type="entry name" value="TRNA DIMETHYLALLYLTRANSFERASE"/>
    <property type="match status" value="1"/>
</dbReference>
<dbReference type="Gene3D" id="1.10.20.140">
    <property type="match status" value="1"/>
</dbReference>
<sequence length="303" mass="35624">MQKVLVVVGPTGVGKTSLSIELAKKYNAEIISGDAYQCYKELTIGSAKILPEEMQGIPHYLVDNISYKEEYNVKIFQQKARAYIEDIVSRGKLPMIVGGTGLYIKSLLYDYVFHDEEIDQKYNDYLETLTNEELYAKLLEVDEKAAKDLHPNNRKRVRRALMMDHMGHQKSETLAKQEHKLLYDAYIVGLTMERPHLYERIDKRVLQMISQGLENEVMGLVNKADDFDLQSLQGIGYKEWKAYYLGEKDKEDTIALIQKNTRNFAKRQYTWFRNQMDIHWYDIERKDFKQELLVEIENWIKDE</sequence>
<comment type="catalytic activity">
    <reaction evidence="9 10 11">
        <text>adenosine(37) in tRNA + dimethylallyl diphosphate = N(6)-dimethylallyladenosine(37) in tRNA + diphosphate</text>
        <dbReference type="Rhea" id="RHEA:26482"/>
        <dbReference type="Rhea" id="RHEA-COMP:10162"/>
        <dbReference type="Rhea" id="RHEA-COMP:10375"/>
        <dbReference type="ChEBI" id="CHEBI:33019"/>
        <dbReference type="ChEBI" id="CHEBI:57623"/>
        <dbReference type="ChEBI" id="CHEBI:74411"/>
        <dbReference type="ChEBI" id="CHEBI:74415"/>
        <dbReference type="EC" id="2.5.1.75"/>
    </reaction>
</comment>
<protein>
    <recommendedName>
        <fullName evidence="10">tRNA dimethylallyltransferase</fullName>
        <ecNumber evidence="10">2.5.1.75</ecNumber>
    </recommendedName>
    <alternativeName>
        <fullName evidence="10">Dimethylallyl diphosphate:tRNA dimethylallyltransferase</fullName>
        <shortName evidence="10">DMAPP:tRNA dimethylallyltransferase</shortName>
        <shortName evidence="10">DMATase</shortName>
    </alternativeName>
    <alternativeName>
        <fullName evidence="10">Isopentenyl-diphosphate:tRNA isopentenyltransferase</fullName>
        <shortName evidence="10">IPP transferase</shortName>
        <shortName evidence="10">IPPT</shortName>
        <shortName evidence="10">IPTase</shortName>
    </alternativeName>
</protein>
<evidence type="ECO:0000256" key="1">
    <source>
        <dbReference type="ARBA" id="ARBA00001946"/>
    </source>
</evidence>
<feature type="site" description="Interaction with substrate tRNA" evidence="10">
    <location>
        <position position="100"/>
    </location>
</feature>